<feature type="transmembrane region" description="Helical" evidence="6">
    <location>
        <begin position="248"/>
        <end position="269"/>
    </location>
</feature>
<feature type="transmembrane region" description="Helical" evidence="6">
    <location>
        <begin position="93"/>
        <end position="113"/>
    </location>
</feature>
<feature type="transmembrane region" description="Helical" evidence="6">
    <location>
        <begin position="119"/>
        <end position="136"/>
    </location>
</feature>
<evidence type="ECO:0000256" key="3">
    <source>
        <dbReference type="ARBA" id="ARBA00022692"/>
    </source>
</evidence>
<feature type="transmembrane region" description="Helical" evidence="6">
    <location>
        <begin position="306"/>
        <end position="324"/>
    </location>
</feature>
<dbReference type="Pfam" id="PF02653">
    <property type="entry name" value="BPD_transp_2"/>
    <property type="match status" value="1"/>
</dbReference>
<feature type="transmembrane region" description="Helical" evidence="6">
    <location>
        <begin position="62"/>
        <end position="81"/>
    </location>
</feature>
<evidence type="ECO:0000256" key="6">
    <source>
        <dbReference type="SAM" id="Phobius"/>
    </source>
</evidence>
<evidence type="ECO:0000256" key="2">
    <source>
        <dbReference type="ARBA" id="ARBA00022475"/>
    </source>
</evidence>
<dbReference type="Proteomes" id="UP001165124">
    <property type="component" value="Unassembled WGS sequence"/>
</dbReference>
<feature type="transmembrane region" description="Helical" evidence="6">
    <location>
        <begin position="199"/>
        <end position="215"/>
    </location>
</feature>
<proteinExistence type="predicted"/>
<dbReference type="RefSeq" id="WP_217998494.1">
    <property type="nucleotide sequence ID" value="NZ_BSRZ01000002.1"/>
</dbReference>
<accession>A0A9W6UW73</accession>
<keyword evidence="5 6" id="KW-0472">Membrane</keyword>
<evidence type="ECO:0000313" key="7">
    <source>
        <dbReference type="EMBL" id="GLW63380.1"/>
    </source>
</evidence>
<dbReference type="EMBL" id="BSRZ01000002">
    <property type="protein sequence ID" value="GLW63380.1"/>
    <property type="molecule type" value="Genomic_DNA"/>
</dbReference>
<organism evidence="7 8">
    <name type="scientific">Actinomadura rubrobrunea</name>
    <dbReference type="NCBI Taxonomy" id="115335"/>
    <lineage>
        <taxon>Bacteria</taxon>
        <taxon>Bacillati</taxon>
        <taxon>Actinomycetota</taxon>
        <taxon>Actinomycetes</taxon>
        <taxon>Streptosporangiales</taxon>
        <taxon>Thermomonosporaceae</taxon>
        <taxon>Actinomadura</taxon>
    </lineage>
</organism>
<dbReference type="PANTHER" id="PTHR32196">
    <property type="entry name" value="ABC TRANSPORTER PERMEASE PROTEIN YPHD-RELATED-RELATED"/>
    <property type="match status" value="1"/>
</dbReference>
<keyword evidence="8" id="KW-1185">Reference proteome</keyword>
<dbReference type="GO" id="GO:0022857">
    <property type="term" value="F:transmembrane transporter activity"/>
    <property type="evidence" value="ECO:0007669"/>
    <property type="project" value="InterPro"/>
</dbReference>
<dbReference type="CDD" id="cd06579">
    <property type="entry name" value="TM_PBP1_transp_AraH_like"/>
    <property type="match status" value="1"/>
</dbReference>
<evidence type="ECO:0000256" key="5">
    <source>
        <dbReference type="ARBA" id="ARBA00023136"/>
    </source>
</evidence>
<dbReference type="AlphaFoldDB" id="A0A9W6UW73"/>
<comment type="caution">
    <text evidence="7">The sequence shown here is derived from an EMBL/GenBank/DDBJ whole genome shotgun (WGS) entry which is preliminary data.</text>
</comment>
<gene>
    <name evidence="7" type="ORF">Arub01_16240</name>
</gene>
<keyword evidence="4 6" id="KW-1133">Transmembrane helix</keyword>
<reference evidence="7" key="1">
    <citation type="submission" date="2023-02" db="EMBL/GenBank/DDBJ databases">
        <title>Actinomadura rubrobrunea NBRC 14622.</title>
        <authorList>
            <person name="Ichikawa N."/>
            <person name="Sato H."/>
            <person name="Tonouchi N."/>
        </authorList>
    </citation>
    <scope>NUCLEOTIDE SEQUENCE</scope>
    <source>
        <strain evidence="7">NBRC 14622</strain>
    </source>
</reference>
<protein>
    <submittedName>
        <fullName evidence="7">Histidine kinase</fullName>
    </submittedName>
</protein>
<feature type="transmembrane region" description="Helical" evidence="6">
    <location>
        <begin position="281"/>
        <end position="299"/>
    </location>
</feature>
<keyword evidence="2" id="KW-1003">Cell membrane</keyword>
<feature type="transmembrane region" description="Helical" evidence="6">
    <location>
        <begin position="33"/>
        <end position="50"/>
    </location>
</feature>
<evidence type="ECO:0000256" key="1">
    <source>
        <dbReference type="ARBA" id="ARBA00004651"/>
    </source>
</evidence>
<keyword evidence="3 6" id="KW-0812">Transmembrane</keyword>
<evidence type="ECO:0000256" key="4">
    <source>
        <dbReference type="ARBA" id="ARBA00022989"/>
    </source>
</evidence>
<keyword evidence="7" id="KW-0418">Kinase</keyword>
<sequence length="369" mass="38249">MTTTAEETTRDGQAVKRPSLPARLGRLLLHDRVALLCLLLVVLVAWMQVLDRGGYLLGPYDAAYMAAALESFVPLCVLALAETLVILSGRGGIDLSVGAMVSLTGMAFGFMVGEWGWPLWPSLAAALAFGTALGAVNGFLVAVLGFPSLIATLATGYAYSSLALVSNDNAPISTKPIQDLHELTSMVDLPFGLPPVPEQFFTFLIPCVALVWLLLNRTAFGRRLYAVGTNETAARYAAVSVSGTRFRAFALAGLLSGAAAIVTVGQFASARPDAGTVGNGMALPAITIAVLGGVAITGGAGRVGGVVLAALLVVWLNAGILLYFEGSAGARFQLLALGLLLVASTSLNAPAGRRRRRRRGPAGRTAGRA</sequence>
<keyword evidence="7" id="KW-0808">Transferase</keyword>
<feature type="transmembrane region" description="Helical" evidence="6">
    <location>
        <begin position="330"/>
        <end position="349"/>
    </location>
</feature>
<name>A0A9W6UW73_9ACTN</name>
<comment type="subcellular location">
    <subcellularLocation>
        <location evidence="1">Cell membrane</location>
        <topology evidence="1">Multi-pass membrane protein</topology>
    </subcellularLocation>
</comment>
<dbReference type="GO" id="GO:0005886">
    <property type="term" value="C:plasma membrane"/>
    <property type="evidence" value="ECO:0007669"/>
    <property type="project" value="UniProtKB-SubCell"/>
</dbReference>
<feature type="transmembrane region" description="Helical" evidence="6">
    <location>
        <begin position="141"/>
        <end position="159"/>
    </location>
</feature>
<dbReference type="GO" id="GO:0016301">
    <property type="term" value="F:kinase activity"/>
    <property type="evidence" value="ECO:0007669"/>
    <property type="project" value="UniProtKB-KW"/>
</dbReference>
<evidence type="ECO:0000313" key="8">
    <source>
        <dbReference type="Proteomes" id="UP001165124"/>
    </source>
</evidence>
<dbReference type="InterPro" id="IPR001851">
    <property type="entry name" value="ABC_transp_permease"/>
</dbReference>